<evidence type="ECO:0000313" key="2">
    <source>
        <dbReference type="EMBL" id="SDZ10374.1"/>
    </source>
</evidence>
<reference evidence="3" key="1">
    <citation type="submission" date="2016-10" db="EMBL/GenBank/DDBJ databases">
        <authorList>
            <person name="Varghese N."/>
            <person name="Submissions S."/>
        </authorList>
    </citation>
    <scope>NUCLEOTIDE SEQUENCE [LARGE SCALE GENOMIC DNA]</scope>
    <source>
        <strain evidence="3">DSM 100420</strain>
    </source>
</reference>
<evidence type="ECO:0000259" key="1">
    <source>
        <dbReference type="PROSITE" id="PS51186"/>
    </source>
</evidence>
<dbReference type="STRING" id="1244108.SAMN05444004_10649"/>
<dbReference type="Pfam" id="PF13673">
    <property type="entry name" value="Acetyltransf_10"/>
    <property type="match status" value="1"/>
</dbReference>
<dbReference type="Proteomes" id="UP000198914">
    <property type="component" value="Unassembled WGS sequence"/>
</dbReference>
<dbReference type="AlphaFoldDB" id="A0A1H3Q9Z8"/>
<dbReference type="SUPFAM" id="SSF55729">
    <property type="entry name" value="Acyl-CoA N-acyltransferases (Nat)"/>
    <property type="match status" value="1"/>
</dbReference>
<organism evidence="2 3">
    <name type="scientific">Jannaschia faecimaris</name>
    <dbReference type="NCBI Taxonomy" id="1244108"/>
    <lineage>
        <taxon>Bacteria</taxon>
        <taxon>Pseudomonadati</taxon>
        <taxon>Pseudomonadota</taxon>
        <taxon>Alphaproteobacteria</taxon>
        <taxon>Rhodobacterales</taxon>
        <taxon>Roseobacteraceae</taxon>
        <taxon>Jannaschia</taxon>
    </lineage>
</organism>
<gene>
    <name evidence="2" type="ORF">SAMN05444004_10649</name>
</gene>
<dbReference type="RefSeq" id="WP_092644994.1">
    <property type="nucleotide sequence ID" value="NZ_FNPX01000006.1"/>
</dbReference>
<dbReference type="PROSITE" id="PS51186">
    <property type="entry name" value="GNAT"/>
    <property type="match status" value="1"/>
</dbReference>
<sequence length="183" mass="20134">MTRQLRRGRSEDLPVLIEVFWRGVHEGAAPRYSDEQRQAWLPVRPEIEAFAAHLANQIVFAAEEGGIVTGFMTMTPEGYLDLAYVLPEARGTGTADALLAMIVNHAVARGLSALTTRASDMARPFFIRHGWQVLAAAPQIRAAVTIPATDMKLPLVASVSSLRTDPDGAMTRKYGKHTCHRRD</sequence>
<feature type="domain" description="N-acetyltransferase" evidence="1">
    <location>
        <begin position="1"/>
        <end position="156"/>
    </location>
</feature>
<dbReference type="PANTHER" id="PTHR43451">
    <property type="entry name" value="ACETYLTRANSFERASE (GNAT) FAMILY PROTEIN"/>
    <property type="match status" value="1"/>
</dbReference>
<dbReference type="Gene3D" id="3.40.630.30">
    <property type="match status" value="1"/>
</dbReference>
<evidence type="ECO:0000313" key="3">
    <source>
        <dbReference type="Proteomes" id="UP000198914"/>
    </source>
</evidence>
<dbReference type="EMBL" id="FNPX01000006">
    <property type="protein sequence ID" value="SDZ10374.1"/>
    <property type="molecule type" value="Genomic_DNA"/>
</dbReference>
<keyword evidence="2" id="KW-0808">Transferase</keyword>
<dbReference type="OrthoDB" id="9789081at2"/>
<dbReference type="InterPro" id="IPR052564">
    <property type="entry name" value="N-acetyltrans/Recomb-assoc"/>
</dbReference>
<protein>
    <submittedName>
        <fullName evidence="2">Acetyltransferase, GNAT family</fullName>
    </submittedName>
</protein>
<dbReference type="InterPro" id="IPR000182">
    <property type="entry name" value="GNAT_dom"/>
</dbReference>
<accession>A0A1H3Q9Z8</accession>
<dbReference type="GO" id="GO:0016747">
    <property type="term" value="F:acyltransferase activity, transferring groups other than amino-acyl groups"/>
    <property type="evidence" value="ECO:0007669"/>
    <property type="project" value="InterPro"/>
</dbReference>
<proteinExistence type="predicted"/>
<dbReference type="InterPro" id="IPR016181">
    <property type="entry name" value="Acyl_CoA_acyltransferase"/>
</dbReference>
<dbReference type="PANTHER" id="PTHR43451:SF1">
    <property type="entry name" value="ACETYLTRANSFERASE"/>
    <property type="match status" value="1"/>
</dbReference>
<name>A0A1H3Q9Z8_9RHOB</name>
<dbReference type="CDD" id="cd04301">
    <property type="entry name" value="NAT_SF"/>
    <property type="match status" value="1"/>
</dbReference>
<keyword evidence="3" id="KW-1185">Reference proteome</keyword>